<reference evidence="2 3" key="1">
    <citation type="submission" date="2017-06" db="EMBL/GenBank/DDBJ databases">
        <title>Comparative genomic analysis of Ambrosia Fusariam Clade fungi.</title>
        <authorList>
            <person name="Stajich J.E."/>
            <person name="Carrillo J."/>
            <person name="Kijimoto T."/>
            <person name="Eskalen A."/>
            <person name="O'Donnell K."/>
            <person name="Kasson M."/>
        </authorList>
    </citation>
    <scope>NUCLEOTIDE SEQUENCE [LARGE SCALE GENOMIC DNA]</scope>
    <source>
        <strain evidence="2 3">NRRL62579</strain>
    </source>
</reference>
<organism evidence="2 3">
    <name type="scientific">Fusarium oligoseptatum</name>
    <dbReference type="NCBI Taxonomy" id="2604345"/>
    <lineage>
        <taxon>Eukaryota</taxon>
        <taxon>Fungi</taxon>
        <taxon>Dikarya</taxon>
        <taxon>Ascomycota</taxon>
        <taxon>Pezizomycotina</taxon>
        <taxon>Sordariomycetes</taxon>
        <taxon>Hypocreomycetidae</taxon>
        <taxon>Hypocreales</taxon>
        <taxon>Nectriaceae</taxon>
        <taxon>Fusarium</taxon>
        <taxon>Fusarium solani species complex</taxon>
    </lineage>
</organism>
<dbReference type="AlphaFoldDB" id="A0A428TJ27"/>
<evidence type="ECO:0000313" key="3">
    <source>
        <dbReference type="Proteomes" id="UP000287144"/>
    </source>
</evidence>
<feature type="compositionally biased region" description="Pro residues" evidence="1">
    <location>
        <begin position="78"/>
        <end position="94"/>
    </location>
</feature>
<feature type="region of interest" description="Disordered" evidence="1">
    <location>
        <begin position="71"/>
        <end position="94"/>
    </location>
</feature>
<protein>
    <submittedName>
        <fullName evidence="2">Uncharacterized protein</fullName>
    </submittedName>
</protein>
<accession>A0A428TJ27</accession>
<dbReference type="Proteomes" id="UP000287144">
    <property type="component" value="Unassembled WGS sequence"/>
</dbReference>
<keyword evidence="3" id="KW-1185">Reference proteome</keyword>
<comment type="caution">
    <text evidence="2">The sequence shown here is derived from an EMBL/GenBank/DDBJ whole genome shotgun (WGS) entry which is preliminary data.</text>
</comment>
<evidence type="ECO:0000256" key="1">
    <source>
        <dbReference type="SAM" id="MobiDB-lite"/>
    </source>
</evidence>
<sequence length="94" mass="10719">MSLIPLADGTIVVHTQDPMPDPHTWDNFDHNISSRRVLLFLRVHATRVFCQPERTWRERIEATERALRIQKARKAAFTPPPSPPPPAPHAPNAQ</sequence>
<evidence type="ECO:0000313" key="2">
    <source>
        <dbReference type="EMBL" id="RSM02027.1"/>
    </source>
</evidence>
<dbReference type="EMBL" id="NKCK01000079">
    <property type="protein sequence ID" value="RSM02027.1"/>
    <property type="molecule type" value="Genomic_DNA"/>
</dbReference>
<proteinExistence type="predicted"/>
<gene>
    <name evidence="2" type="ORF">CEP52_008220</name>
</gene>
<name>A0A428TJ27_9HYPO</name>